<comment type="caution">
    <text evidence="2">The sequence shown here is derived from an EMBL/GenBank/DDBJ whole genome shotgun (WGS) entry which is preliminary data.</text>
</comment>
<evidence type="ECO:0000313" key="3">
    <source>
        <dbReference type="Proteomes" id="UP001596002"/>
    </source>
</evidence>
<keyword evidence="3" id="KW-1185">Reference proteome</keyword>
<evidence type="ECO:0000256" key="1">
    <source>
        <dbReference type="SAM" id="Phobius"/>
    </source>
</evidence>
<feature type="transmembrane region" description="Helical" evidence="1">
    <location>
        <begin position="36"/>
        <end position="55"/>
    </location>
</feature>
<dbReference type="EMBL" id="JBHSHC010000080">
    <property type="protein sequence ID" value="MFC4767636.1"/>
    <property type="molecule type" value="Genomic_DNA"/>
</dbReference>
<keyword evidence="1" id="KW-0472">Membrane</keyword>
<gene>
    <name evidence="2" type="ORF">ACFO8Q_09710</name>
</gene>
<protein>
    <submittedName>
        <fullName evidence="2">Uncharacterized protein</fullName>
    </submittedName>
</protein>
<keyword evidence="1" id="KW-0812">Transmembrane</keyword>
<dbReference type="RefSeq" id="WP_380025559.1">
    <property type="nucleotide sequence ID" value="NZ_JBHSHC010000080.1"/>
</dbReference>
<feature type="transmembrane region" description="Helical" evidence="1">
    <location>
        <begin position="6"/>
        <end position="24"/>
    </location>
</feature>
<organism evidence="2 3">
    <name type="scientific">Effusibacillus consociatus</name>
    <dbReference type="NCBI Taxonomy" id="1117041"/>
    <lineage>
        <taxon>Bacteria</taxon>
        <taxon>Bacillati</taxon>
        <taxon>Bacillota</taxon>
        <taxon>Bacilli</taxon>
        <taxon>Bacillales</taxon>
        <taxon>Alicyclobacillaceae</taxon>
        <taxon>Effusibacillus</taxon>
    </lineage>
</organism>
<proteinExistence type="predicted"/>
<name>A0ABV9PZF3_9BACL</name>
<reference evidence="3" key="1">
    <citation type="journal article" date="2019" name="Int. J. Syst. Evol. Microbiol.">
        <title>The Global Catalogue of Microorganisms (GCM) 10K type strain sequencing project: providing services to taxonomists for standard genome sequencing and annotation.</title>
        <authorList>
            <consortium name="The Broad Institute Genomics Platform"/>
            <consortium name="The Broad Institute Genome Sequencing Center for Infectious Disease"/>
            <person name="Wu L."/>
            <person name="Ma J."/>
        </authorList>
    </citation>
    <scope>NUCLEOTIDE SEQUENCE [LARGE SCALE GENOMIC DNA]</scope>
    <source>
        <strain evidence="3">WYCCWR 12678</strain>
    </source>
</reference>
<dbReference type="Proteomes" id="UP001596002">
    <property type="component" value="Unassembled WGS sequence"/>
</dbReference>
<keyword evidence="1" id="KW-1133">Transmembrane helix</keyword>
<accession>A0ABV9PZF3</accession>
<sequence>MKWIALLVQMLLPVGVFIYTINFGRWMRSRNIKAGAYVTYAIAVMALGLTFWVLLHNNV</sequence>
<evidence type="ECO:0000313" key="2">
    <source>
        <dbReference type="EMBL" id="MFC4767636.1"/>
    </source>
</evidence>